<dbReference type="InterPro" id="IPR043519">
    <property type="entry name" value="NT_sf"/>
</dbReference>
<dbReference type="RefSeq" id="WP_215217105.1">
    <property type="nucleotide sequence ID" value="NZ_CP075587.1"/>
</dbReference>
<dbReference type="Gene3D" id="3.30.460.10">
    <property type="entry name" value="Beta Polymerase, domain 2"/>
    <property type="match status" value="1"/>
</dbReference>
<evidence type="ECO:0000256" key="3">
    <source>
        <dbReference type="ARBA" id="ARBA00022741"/>
    </source>
</evidence>
<evidence type="ECO:0000313" key="12">
    <source>
        <dbReference type="EMBL" id="QYF48429.1"/>
    </source>
</evidence>
<comment type="similarity">
    <text evidence="7">Belongs to the tRNA nucleotidyltransferase/poly(A) polymerase family.</text>
</comment>
<dbReference type="Gene3D" id="1.10.3090.10">
    <property type="entry name" value="cca-adding enzyme, domain 2"/>
    <property type="match status" value="1"/>
</dbReference>
<dbReference type="GO" id="GO:1990817">
    <property type="term" value="F:poly(A) RNA polymerase activity"/>
    <property type="evidence" value="ECO:0007669"/>
    <property type="project" value="UniProtKB-EC"/>
</dbReference>
<feature type="domain" description="tRNA nucleotidyltransferase/poly(A) polymerase RNA and SrmB- binding" evidence="11">
    <location>
        <begin position="183"/>
        <end position="242"/>
    </location>
</feature>
<keyword evidence="12" id="KW-0548">Nucleotidyltransferase</keyword>
<evidence type="ECO:0000256" key="1">
    <source>
        <dbReference type="ARBA" id="ARBA00022664"/>
    </source>
</evidence>
<evidence type="ECO:0000313" key="13">
    <source>
        <dbReference type="Proteomes" id="UP000826014"/>
    </source>
</evidence>
<dbReference type="Pfam" id="PF01743">
    <property type="entry name" value="PolyA_pol"/>
    <property type="match status" value="1"/>
</dbReference>
<feature type="domain" description="Polymerase A arginine-rich C-terminal" evidence="10">
    <location>
        <begin position="322"/>
        <end position="404"/>
    </location>
</feature>
<dbReference type="CDD" id="cd05398">
    <property type="entry name" value="NT_ClassII-CCAase"/>
    <property type="match status" value="1"/>
</dbReference>
<keyword evidence="2 7" id="KW-0808">Transferase</keyword>
<evidence type="ECO:0000256" key="5">
    <source>
        <dbReference type="ARBA" id="ARBA00022884"/>
    </source>
</evidence>
<proteinExistence type="inferred from homology"/>
<dbReference type="NCBIfam" id="TIGR01942">
    <property type="entry name" value="pcnB"/>
    <property type="match status" value="1"/>
</dbReference>
<evidence type="ECO:0000259" key="10">
    <source>
        <dbReference type="Pfam" id="PF12626"/>
    </source>
</evidence>
<dbReference type="SUPFAM" id="SSF81891">
    <property type="entry name" value="Poly A polymerase C-terminal region-like"/>
    <property type="match status" value="1"/>
</dbReference>
<dbReference type="EMBL" id="CP075587">
    <property type="protein sequence ID" value="QYF48429.1"/>
    <property type="molecule type" value="Genomic_DNA"/>
</dbReference>
<organism evidence="12 13">
    <name type="scientific">Candidatus Rhabdochlamydia oedothoracis</name>
    <dbReference type="NCBI Taxonomy" id="2720720"/>
    <lineage>
        <taxon>Bacteria</taxon>
        <taxon>Pseudomonadati</taxon>
        <taxon>Chlamydiota</taxon>
        <taxon>Chlamydiia</taxon>
        <taxon>Parachlamydiales</taxon>
        <taxon>Candidatus Rhabdochlamydiaceae</taxon>
        <taxon>Candidatus Rhabdochlamydia</taxon>
    </lineage>
</organism>
<dbReference type="EC" id="2.7.7.19" evidence="12"/>
<dbReference type="PANTHER" id="PTHR43051:SF1">
    <property type="entry name" value="POLYNUCLEOTIDE ADENYLYLTRANSFERASE FAMILY PROTEIN"/>
    <property type="match status" value="1"/>
</dbReference>
<dbReference type="PANTHER" id="PTHR43051">
    <property type="entry name" value="POLYNUCLEOTIDE ADENYLYLTRANSFERASE FAMILY PROTEIN"/>
    <property type="match status" value="1"/>
</dbReference>
<keyword evidence="4" id="KW-0067">ATP-binding</keyword>
<evidence type="ECO:0000256" key="2">
    <source>
        <dbReference type="ARBA" id="ARBA00022679"/>
    </source>
</evidence>
<protein>
    <submittedName>
        <fullName evidence="12">Poly(A) polymerase I</fullName>
        <ecNumber evidence="12">2.7.7.19</ecNumber>
    </submittedName>
</protein>
<evidence type="ECO:0000259" key="11">
    <source>
        <dbReference type="Pfam" id="PF12627"/>
    </source>
</evidence>
<evidence type="ECO:0000256" key="8">
    <source>
        <dbReference type="SAM" id="MobiDB-lite"/>
    </source>
</evidence>
<accession>A0ABX8V5C6</accession>
<evidence type="ECO:0000259" key="9">
    <source>
        <dbReference type="Pfam" id="PF01743"/>
    </source>
</evidence>
<evidence type="ECO:0000256" key="4">
    <source>
        <dbReference type="ARBA" id="ARBA00022840"/>
    </source>
</evidence>
<dbReference type="InterPro" id="IPR025866">
    <property type="entry name" value="PolyA_pol_arg_C_dom"/>
</dbReference>
<feature type="region of interest" description="Disordered" evidence="8">
    <location>
        <begin position="393"/>
        <end position="416"/>
    </location>
</feature>
<dbReference type="InterPro" id="IPR002646">
    <property type="entry name" value="PolA_pol_head_dom"/>
</dbReference>
<keyword evidence="5 7" id="KW-0694">RNA-binding</keyword>
<evidence type="ECO:0000256" key="7">
    <source>
        <dbReference type="RuleBase" id="RU003953"/>
    </source>
</evidence>
<gene>
    <name evidence="12" type="ORF">RHABOEDO_000590</name>
</gene>
<sequence length="416" mass="48845">MSQRIYSFEEHQLCMKKVDSDALYVMQKLRAAGYIAYLVGGSVRDLLLHKNPKDFDICTSAQPEEIKKIFRNCILVGRRFRLAHIRFGKKTLEVSTFRSGDNELDELIVRDNKWGTAKEDALRRDFTINALFYDPDSQSIIDYIGGFEDIKKQILRTIGQPFIRFRQDPVRMLRMLKFQARFGFTIDDPSHVALLECRQEIMKSSPARILEELLRMLESKASEPFFRLLAEHGFMYLLMPSLGDFLDSKDAEEVFSFLKEIDNYFMKSDHINLSRAVLLAALAFPILEKKIYTHYMNRDIILHLGQINEEIHELLDEMFRPFINLSRRLRTSLQSILVSQYRITPFDSKKPRRIRIPQDPDFMQAMQFFEIRCTLEPALKVVWQQWNHALTNPASNKRRRRKKKVKTDETPSSSAT</sequence>
<evidence type="ECO:0000256" key="6">
    <source>
        <dbReference type="ARBA" id="ARBA00023163"/>
    </source>
</evidence>
<feature type="compositionally biased region" description="Basic residues" evidence="8">
    <location>
        <begin position="396"/>
        <end position="405"/>
    </location>
</feature>
<dbReference type="InterPro" id="IPR052191">
    <property type="entry name" value="tRNA_ntf/polyA_polymerase_I"/>
</dbReference>
<keyword evidence="6" id="KW-0804">Transcription</keyword>
<keyword evidence="1" id="KW-0507">mRNA processing</keyword>
<feature type="domain" description="Poly A polymerase head" evidence="9">
    <location>
        <begin position="36"/>
        <end position="156"/>
    </location>
</feature>
<dbReference type="InterPro" id="IPR010206">
    <property type="entry name" value="PolA_pol_I"/>
</dbReference>
<keyword evidence="3" id="KW-0547">Nucleotide-binding</keyword>
<dbReference type="Pfam" id="PF12627">
    <property type="entry name" value="PolyA_pol_RNAbd"/>
    <property type="match status" value="1"/>
</dbReference>
<dbReference type="InterPro" id="IPR032828">
    <property type="entry name" value="PolyA_RNA-bd"/>
</dbReference>
<dbReference type="Pfam" id="PF12626">
    <property type="entry name" value="PolyA_pol_arg_C"/>
    <property type="match status" value="1"/>
</dbReference>
<dbReference type="Proteomes" id="UP000826014">
    <property type="component" value="Chromosome"/>
</dbReference>
<reference evidence="12 13" key="1">
    <citation type="journal article" date="2022" name="bioRxiv">
        <title>Ecology and evolution of chlamydial symbionts of arthropods.</title>
        <authorList>
            <person name="Halter T."/>
            <person name="Koestlbacher S."/>
            <person name="Collingro A."/>
            <person name="Sixt B.S."/>
            <person name="Toenshoff E.R."/>
            <person name="Hendrickx F."/>
            <person name="Kostanjsek R."/>
            <person name="Horn M."/>
        </authorList>
    </citation>
    <scope>NUCLEOTIDE SEQUENCE [LARGE SCALE GENOMIC DNA]</scope>
    <source>
        <strain evidence="12">W744xW776</strain>
    </source>
</reference>
<keyword evidence="13" id="KW-1185">Reference proteome</keyword>
<name>A0ABX8V5C6_9BACT</name>
<dbReference type="SUPFAM" id="SSF81301">
    <property type="entry name" value="Nucleotidyltransferase"/>
    <property type="match status" value="1"/>
</dbReference>